<dbReference type="Pfam" id="PF02386">
    <property type="entry name" value="TrkH"/>
    <property type="match status" value="1"/>
</dbReference>
<dbReference type="GO" id="GO:0030001">
    <property type="term" value="P:metal ion transport"/>
    <property type="evidence" value="ECO:0007669"/>
    <property type="project" value="UniProtKB-ARBA"/>
</dbReference>
<comment type="caution">
    <text evidence="10">The sequence shown here is derived from an EMBL/GenBank/DDBJ whole genome shotgun (WGS) entry which is preliminary data.</text>
</comment>
<feature type="transmembrane region" description="Helical" evidence="9">
    <location>
        <begin position="53"/>
        <end position="74"/>
    </location>
</feature>
<evidence type="ECO:0000256" key="6">
    <source>
        <dbReference type="ARBA" id="ARBA00023065"/>
    </source>
</evidence>
<evidence type="ECO:0008006" key="12">
    <source>
        <dbReference type="Google" id="ProtNLM"/>
    </source>
</evidence>
<dbReference type="PANTHER" id="PTHR32024">
    <property type="entry name" value="TRK SYSTEM POTASSIUM UPTAKE PROTEIN TRKG-RELATED"/>
    <property type="match status" value="1"/>
</dbReference>
<dbReference type="GO" id="GO:0008324">
    <property type="term" value="F:monoatomic cation transmembrane transporter activity"/>
    <property type="evidence" value="ECO:0007669"/>
    <property type="project" value="InterPro"/>
</dbReference>
<keyword evidence="7 9" id="KW-0472">Membrane</keyword>
<dbReference type="InterPro" id="IPR003445">
    <property type="entry name" value="Cat_transpt"/>
</dbReference>
<dbReference type="GO" id="GO:0005886">
    <property type="term" value="C:plasma membrane"/>
    <property type="evidence" value="ECO:0007669"/>
    <property type="project" value="UniProtKB-SubCell"/>
</dbReference>
<keyword evidence="6" id="KW-0406">Ion transport</keyword>
<evidence type="ECO:0000313" key="10">
    <source>
        <dbReference type="EMBL" id="MSU89681.1"/>
    </source>
</evidence>
<keyword evidence="4 9" id="KW-0812">Transmembrane</keyword>
<dbReference type="AlphaFoldDB" id="A0A6L5YZJ9"/>
<dbReference type="EMBL" id="WIND01000005">
    <property type="protein sequence ID" value="MSU89681.1"/>
    <property type="molecule type" value="Genomic_DNA"/>
</dbReference>
<evidence type="ECO:0000256" key="4">
    <source>
        <dbReference type="ARBA" id="ARBA00022692"/>
    </source>
</evidence>
<accession>A0A6L5YZJ9</accession>
<keyword evidence="3" id="KW-1003">Cell membrane</keyword>
<evidence type="ECO:0000256" key="7">
    <source>
        <dbReference type="ARBA" id="ARBA00023136"/>
    </source>
</evidence>
<evidence type="ECO:0000256" key="9">
    <source>
        <dbReference type="SAM" id="Phobius"/>
    </source>
</evidence>
<feature type="transmembrane region" description="Helical" evidence="9">
    <location>
        <begin position="105"/>
        <end position="125"/>
    </location>
</feature>
<keyword evidence="11" id="KW-1185">Reference proteome</keyword>
<comment type="subcellular location">
    <subcellularLocation>
        <location evidence="1">Cell membrane</location>
        <topology evidence="1">Multi-pass membrane protein</topology>
    </subcellularLocation>
</comment>
<feature type="compositionally biased region" description="Low complexity" evidence="8">
    <location>
        <begin position="151"/>
        <end position="166"/>
    </location>
</feature>
<sequence>MLMKIGGGSTSTAGGIKVTTFVVLLPATIDFFRRRGSLQASGRSVPPDQVHKALALVTVSGLSVVAAIFAIPLIHGGPFPAMAFEAAPAFGTTGLSRGATAQPDALGRVVIMALMFFGRVGPLTLGSCWRRARRRATRASGCSRARPRPGPRSARPAPTAPPSTRARSCRCRPGPGW</sequence>
<evidence type="ECO:0000256" key="5">
    <source>
        <dbReference type="ARBA" id="ARBA00022989"/>
    </source>
</evidence>
<name>A0A6L5YZJ9_9RHOB</name>
<feature type="region of interest" description="Disordered" evidence="8">
    <location>
        <begin position="136"/>
        <end position="177"/>
    </location>
</feature>
<proteinExistence type="predicted"/>
<keyword evidence="5 9" id="KW-1133">Transmembrane helix</keyword>
<evidence type="ECO:0000313" key="11">
    <source>
        <dbReference type="Proteomes" id="UP000474957"/>
    </source>
</evidence>
<keyword evidence="2" id="KW-0813">Transport</keyword>
<gene>
    <name evidence="10" type="ORF">GE300_08625</name>
</gene>
<feature type="transmembrane region" description="Helical" evidence="9">
    <location>
        <begin position="12"/>
        <end position="32"/>
    </location>
</feature>
<evidence type="ECO:0000256" key="2">
    <source>
        <dbReference type="ARBA" id="ARBA00022448"/>
    </source>
</evidence>
<protein>
    <recommendedName>
        <fullName evidence="12">Cation transport protein</fullName>
    </recommendedName>
</protein>
<evidence type="ECO:0000256" key="8">
    <source>
        <dbReference type="SAM" id="MobiDB-lite"/>
    </source>
</evidence>
<evidence type="ECO:0000256" key="3">
    <source>
        <dbReference type="ARBA" id="ARBA00022475"/>
    </source>
</evidence>
<organism evidence="10 11">
    <name type="scientific">Halovulum marinum</name>
    <dbReference type="NCBI Taxonomy" id="2662447"/>
    <lineage>
        <taxon>Bacteria</taxon>
        <taxon>Pseudomonadati</taxon>
        <taxon>Pseudomonadota</taxon>
        <taxon>Alphaproteobacteria</taxon>
        <taxon>Rhodobacterales</taxon>
        <taxon>Paracoccaceae</taxon>
        <taxon>Halovulum</taxon>
    </lineage>
</organism>
<dbReference type="Proteomes" id="UP000474957">
    <property type="component" value="Unassembled WGS sequence"/>
</dbReference>
<evidence type="ECO:0000256" key="1">
    <source>
        <dbReference type="ARBA" id="ARBA00004651"/>
    </source>
</evidence>
<reference evidence="10 11" key="1">
    <citation type="submission" date="2019-10" db="EMBL/GenBank/DDBJ databases">
        <title>Cognatihalovulum marinum gen. nov. sp. nov., a new member of the family Rhodobacteraceae isolated from deep seawater of the Northwest Indian Ocean.</title>
        <authorList>
            <person name="Ruan C."/>
            <person name="Wang J."/>
            <person name="Zheng X."/>
            <person name="Song L."/>
            <person name="Zhu Y."/>
            <person name="Huang Y."/>
            <person name="Lu Z."/>
            <person name="Du W."/>
            <person name="Huang L."/>
            <person name="Dai X."/>
        </authorList>
    </citation>
    <scope>NUCLEOTIDE SEQUENCE [LARGE SCALE GENOMIC DNA]</scope>
    <source>
        <strain evidence="10 11">2CG4</strain>
    </source>
</reference>
<dbReference type="PANTHER" id="PTHR32024:SF1">
    <property type="entry name" value="KTR SYSTEM POTASSIUM UPTAKE PROTEIN B"/>
    <property type="match status" value="1"/>
</dbReference>